<dbReference type="eggNOG" id="arCOG01040">
    <property type="taxonomic scope" value="Archaea"/>
</dbReference>
<dbReference type="InterPro" id="IPR002891">
    <property type="entry name" value="APS"/>
</dbReference>
<dbReference type="HOGENOM" id="CLU_046932_2_3_2"/>
<evidence type="ECO:0000256" key="4">
    <source>
        <dbReference type="ARBA" id="ARBA00022840"/>
    </source>
</evidence>
<keyword evidence="3 5" id="KW-0547">Nucleotide-binding</keyword>
<organism evidence="9 10">
    <name type="scientific">Pyrobaculum islandicum (strain DSM 4184 / JCM 9189 / GEO3)</name>
    <dbReference type="NCBI Taxonomy" id="384616"/>
    <lineage>
        <taxon>Archaea</taxon>
        <taxon>Thermoproteota</taxon>
        <taxon>Thermoprotei</taxon>
        <taxon>Thermoproteales</taxon>
        <taxon>Thermoproteaceae</taxon>
        <taxon>Pyrobaculum</taxon>
    </lineage>
</organism>
<accession>A1RUN3</accession>
<dbReference type="GO" id="GO:0010134">
    <property type="term" value="P:sulfate assimilation via adenylyl sulfate reduction"/>
    <property type="evidence" value="ECO:0007669"/>
    <property type="project" value="TreeGrafter"/>
</dbReference>
<dbReference type="SUPFAM" id="SSF52540">
    <property type="entry name" value="P-loop containing nucleoside triphosphate hydrolases"/>
    <property type="match status" value="1"/>
</dbReference>
<proteinExistence type="inferred from homology"/>
<feature type="region of interest" description="Disordered" evidence="7">
    <location>
        <begin position="176"/>
        <end position="196"/>
    </location>
</feature>
<feature type="domain" description="APS kinase" evidence="8">
    <location>
        <begin position="6"/>
        <end position="157"/>
    </location>
</feature>
<dbReference type="GO" id="GO:0004781">
    <property type="term" value="F:sulfate adenylyltransferase (ATP) activity"/>
    <property type="evidence" value="ECO:0007669"/>
    <property type="project" value="TreeGrafter"/>
</dbReference>
<name>A1RUN3_PYRIL</name>
<gene>
    <name evidence="5" type="primary">cysC</name>
    <name evidence="9" type="ordered locus">Pisl_1509</name>
</gene>
<keyword evidence="5" id="KW-0597">Phosphoprotein</keyword>
<evidence type="ECO:0000256" key="6">
    <source>
        <dbReference type="RuleBase" id="RU004347"/>
    </source>
</evidence>
<comment type="similarity">
    <text evidence="5 6">Belongs to the APS kinase family.</text>
</comment>
<dbReference type="EMBL" id="CP000504">
    <property type="protein sequence ID" value="ABL88665.1"/>
    <property type="molecule type" value="Genomic_DNA"/>
</dbReference>
<dbReference type="OrthoDB" id="28808at2157"/>
<keyword evidence="2 5" id="KW-0808">Transferase</keyword>
<dbReference type="InterPro" id="IPR027417">
    <property type="entry name" value="P-loop_NTPase"/>
</dbReference>
<feature type="binding site" evidence="5">
    <location>
        <begin position="14"/>
        <end position="21"/>
    </location>
    <ligand>
        <name>ATP</name>
        <dbReference type="ChEBI" id="CHEBI:30616"/>
    </ligand>
</feature>
<evidence type="ECO:0000256" key="7">
    <source>
        <dbReference type="SAM" id="MobiDB-lite"/>
    </source>
</evidence>
<dbReference type="RefSeq" id="WP_011763240.1">
    <property type="nucleotide sequence ID" value="NC_008701.1"/>
</dbReference>
<evidence type="ECO:0000256" key="3">
    <source>
        <dbReference type="ARBA" id="ARBA00022741"/>
    </source>
</evidence>
<dbReference type="Pfam" id="PF01583">
    <property type="entry name" value="APS_kinase"/>
    <property type="match status" value="1"/>
</dbReference>
<sequence>MECLDKGLVAWFTGLPASGKTTIAKLTAQILRGQGIKAEVLDGDQLRQTINTDLGYTRQDRIRHLTRAAWIARLLARNGIVVLAAFITPYEEARQTVRRIVEEEAPLLLVYTKAPLDLLIKRDPKGLYAKALRGEIKNFTGIDDPFEEPQNPDIVLDTAAQPPEKNAQELAHLILTTLSSQGQPPPKPRRNPTQPS</sequence>
<dbReference type="CDD" id="cd02027">
    <property type="entry name" value="APSK"/>
    <property type="match status" value="1"/>
</dbReference>
<dbReference type="InterPro" id="IPR059117">
    <property type="entry name" value="APS_kinase_dom"/>
</dbReference>
<dbReference type="HAMAP" id="MF_00065">
    <property type="entry name" value="Adenylyl_sulf_kinase"/>
    <property type="match status" value="1"/>
</dbReference>
<comment type="pathway">
    <text evidence="5 6">Sulfur metabolism; hydrogen sulfide biosynthesis; sulfite from sulfate: step 2/3.</text>
</comment>
<protein>
    <recommendedName>
        <fullName evidence="1 5">Adenylyl-sulfate kinase</fullName>
        <ecNumber evidence="1 5">2.7.1.25</ecNumber>
    </recommendedName>
    <alternativeName>
        <fullName evidence="5">APS kinase</fullName>
    </alternativeName>
    <alternativeName>
        <fullName evidence="5">ATP adenosine-5'-phosphosulfate 3'-phosphotransferase</fullName>
    </alternativeName>
    <alternativeName>
        <fullName evidence="5">Adenosine-5'-phosphosulfate kinase</fullName>
    </alternativeName>
</protein>
<dbReference type="GO" id="GO:0070814">
    <property type="term" value="P:hydrogen sulfide biosynthetic process"/>
    <property type="evidence" value="ECO:0007669"/>
    <property type="project" value="UniProtKB-UniRule"/>
</dbReference>
<comment type="caution">
    <text evidence="5">Lacks conserved residue(s) required for the propagation of feature annotation.</text>
</comment>
<evidence type="ECO:0000313" key="10">
    <source>
        <dbReference type="Proteomes" id="UP000002595"/>
    </source>
</evidence>
<dbReference type="GO" id="GO:0005737">
    <property type="term" value="C:cytoplasm"/>
    <property type="evidence" value="ECO:0007669"/>
    <property type="project" value="TreeGrafter"/>
</dbReference>
<dbReference type="InterPro" id="IPR050512">
    <property type="entry name" value="Sulf_AdTrans/APS_kinase"/>
</dbReference>
<keyword evidence="5 6" id="KW-0418">Kinase</keyword>
<evidence type="ECO:0000259" key="8">
    <source>
        <dbReference type="Pfam" id="PF01583"/>
    </source>
</evidence>
<comment type="function">
    <text evidence="5 6">Catalyzes the synthesis of activated sulfate.</text>
</comment>
<keyword evidence="4 5" id="KW-0067">ATP-binding</keyword>
<dbReference type="NCBIfam" id="TIGR00455">
    <property type="entry name" value="apsK"/>
    <property type="match status" value="1"/>
</dbReference>
<evidence type="ECO:0000256" key="5">
    <source>
        <dbReference type="HAMAP-Rule" id="MF_00065"/>
    </source>
</evidence>
<dbReference type="AlphaFoldDB" id="A1RUN3"/>
<evidence type="ECO:0000256" key="2">
    <source>
        <dbReference type="ARBA" id="ARBA00022679"/>
    </source>
</evidence>
<evidence type="ECO:0000256" key="1">
    <source>
        <dbReference type="ARBA" id="ARBA00012121"/>
    </source>
</evidence>
<dbReference type="KEGG" id="pis:Pisl_1509"/>
<dbReference type="PANTHER" id="PTHR42700:SF1">
    <property type="entry name" value="SULFATE ADENYLYLTRANSFERASE"/>
    <property type="match status" value="1"/>
</dbReference>
<evidence type="ECO:0000313" key="9">
    <source>
        <dbReference type="EMBL" id="ABL88665.1"/>
    </source>
</evidence>
<dbReference type="UniPathway" id="UPA00140">
    <property type="reaction ID" value="UER00205"/>
</dbReference>
<dbReference type="GeneID" id="4618046"/>
<dbReference type="Gene3D" id="3.40.50.300">
    <property type="entry name" value="P-loop containing nucleotide triphosphate hydrolases"/>
    <property type="match status" value="1"/>
</dbReference>
<dbReference type="EC" id="2.7.1.25" evidence="1 5"/>
<dbReference type="PANTHER" id="PTHR42700">
    <property type="entry name" value="SULFATE ADENYLYLTRANSFERASE"/>
    <property type="match status" value="1"/>
</dbReference>
<keyword evidence="10" id="KW-1185">Reference proteome</keyword>
<dbReference type="STRING" id="384616.Pisl_1509"/>
<dbReference type="GO" id="GO:0005524">
    <property type="term" value="F:ATP binding"/>
    <property type="evidence" value="ECO:0007669"/>
    <property type="project" value="UniProtKB-UniRule"/>
</dbReference>
<comment type="catalytic activity">
    <reaction evidence="5 6">
        <text>adenosine 5'-phosphosulfate + ATP = 3'-phosphoadenylyl sulfate + ADP + H(+)</text>
        <dbReference type="Rhea" id="RHEA:24152"/>
        <dbReference type="ChEBI" id="CHEBI:15378"/>
        <dbReference type="ChEBI" id="CHEBI:30616"/>
        <dbReference type="ChEBI" id="CHEBI:58243"/>
        <dbReference type="ChEBI" id="CHEBI:58339"/>
        <dbReference type="ChEBI" id="CHEBI:456216"/>
        <dbReference type="EC" id="2.7.1.25"/>
    </reaction>
</comment>
<dbReference type="GO" id="GO:0019379">
    <property type="term" value="P:sulfate assimilation, phosphoadenylyl sulfate reduction by phosphoadenylyl-sulfate reductase (thioredoxin)"/>
    <property type="evidence" value="ECO:0007669"/>
    <property type="project" value="TreeGrafter"/>
</dbReference>
<dbReference type="Proteomes" id="UP000002595">
    <property type="component" value="Chromosome"/>
</dbReference>
<dbReference type="GO" id="GO:0004020">
    <property type="term" value="F:adenylylsulfate kinase activity"/>
    <property type="evidence" value="ECO:0007669"/>
    <property type="project" value="UniProtKB-UniRule"/>
</dbReference>
<reference evidence="9" key="1">
    <citation type="submission" date="2006-12" db="EMBL/GenBank/DDBJ databases">
        <title>Complete sequence of Pyrobaculum islandicum DSM 4184.</title>
        <authorList>
            <person name="Copeland A."/>
            <person name="Lucas S."/>
            <person name="Lapidus A."/>
            <person name="Barry K."/>
            <person name="Detter J.C."/>
            <person name="Glavina del Rio T."/>
            <person name="Dalin E."/>
            <person name="Tice H."/>
            <person name="Pitluck S."/>
            <person name="Meincke L."/>
            <person name="Brettin T."/>
            <person name="Bruce D."/>
            <person name="Han C."/>
            <person name="Tapia R."/>
            <person name="Gilna P."/>
            <person name="Schmutz J."/>
            <person name="Larimer F."/>
            <person name="Land M."/>
            <person name="Hauser L."/>
            <person name="Kyrpides N."/>
            <person name="Mikhailova N."/>
            <person name="Cozen A.E."/>
            <person name="Fitz-Gibbon S.T."/>
            <person name="House C.H."/>
            <person name="Saltikov C."/>
            <person name="Lowe T."/>
            <person name="Richardson P."/>
        </authorList>
    </citation>
    <scope>NUCLEOTIDE SEQUENCE [LARGE SCALE GENOMIC DNA]</scope>
    <source>
        <strain evidence="9">DSM 4184</strain>
    </source>
</reference>